<dbReference type="PROSITE" id="PS50830">
    <property type="entry name" value="TNASE_3"/>
    <property type="match status" value="1"/>
</dbReference>
<dbReference type="PANTHER" id="PTHR12302">
    <property type="entry name" value="EBNA2 BINDING PROTEIN P100"/>
    <property type="match status" value="1"/>
</dbReference>
<organism evidence="7 8">
    <name type="scientific">Oryzomonas rubra</name>
    <dbReference type="NCBI Taxonomy" id="2509454"/>
    <lineage>
        <taxon>Bacteria</taxon>
        <taxon>Pseudomonadati</taxon>
        <taxon>Thermodesulfobacteriota</taxon>
        <taxon>Desulfuromonadia</taxon>
        <taxon>Geobacterales</taxon>
        <taxon>Geobacteraceae</taxon>
        <taxon>Oryzomonas</taxon>
    </lineage>
</organism>
<gene>
    <name evidence="7" type="ORF">ET418_08730</name>
</gene>
<evidence type="ECO:0000256" key="4">
    <source>
        <dbReference type="SAM" id="MobiDB-lite"/>
    </source>
</evidence>
<dbReference type="AlphaFoldDB" id="A0A5A9XJ01"/>
<evidence type="ECO:0000313" key="7">
    <source>
        <dbReference type="EMBL" id="KAA0892268.1"/>
    </source>
</evidence>
<dbReference type="RefSeq" id="WP_149307206.1">
    <property type="nucleotide sequence ID" value="NZ_SRSD01000004.1"/>
</dbReference>
<reference evidence="7 8" key="1">
    <citation type="submission" date="2019-04" db="EMBL/GenBank/DDBJ databases">
        <title>Geobacter ruber sp. nov., ferric-reducing bacteria isolated from paddy soil.</title>
        <authorList>
            <person name="Xu Z."/>
            <person name="Masuda Y."/>
            <person name="Itoh H."/>
            <person name="Senoo K."/>
        </authorList>
    </citation>
    <scope>NUCLEOTIDE SEQUENCE [LARGE SCALE GENOMIC DNA]</scope>
    <source>
        <strain evidence="7 8">Red88</strain>
    </source>
</reference>
<keyword evidence="2" id="KW-0255">Endonuclease</keyword>
<feature type="chain" id="PRO_5022777548" evidence="5">
    <location>
        <begin position="21"/>
        <end position="175"/>
    </location>
</feature>
<evidence type="ECO:0000256" key="5">
    <source>
        <dbReference type="SAM" id="SignalP"/>
    </source>
</evidence>
<dbReference type="InterPro" id="IPR035437">
    <property type="entry name" value="SNase_OB-fold_sf"/>
</dbReference>
<dbReference type="SMART" id="SM00318">
    <property type="entry name" value="SNc"/>
    <property type="match status" value="1"/>
</dbReference>
<evidence type="ECO:0000256" key="2">
    <source>
        <dbReference type="ARBA" id="ARBA00022759"/>
    </source>
</evidence>
<dbReference type="Pfam" id="PF00565">
    <property type="entry name" value="SNase"/>
    <property type="match status" value="1"/>
</dbReference>
<evidence type="ECO:0000256" key="1">
    <source>
        <dbReference type="ARBA" id="ARBA00022722"/>
    </source>
</evidence>
<dbReference type="SUPFAM" id="SSF50199">
    <property type="entry name" value="Staphylococcal nuclease"/>
    <property type="match status" value="1"/>
</dbReference>
<dbReference type="GO" id="GO:0016787">
    <property type="term" value="F:hydrolase activity"/>
    <property type="evidence" value="ECO:0007669"/>
    <property type="project" value="UniProtKB-KW"/>
</dbReference>
<keyword evidence="1" id="KW-0540">Nuclease</keyword>
<evidence type="ECO:0000259" key="6">
    <source>
        <dbReference type="PROSITE" id="PS50830"/>
    </source>
</evidence>
<dbReference type="EMBL" id="SRSD01000004">
    <property type="protein sequence ID" value="KAA0892268.1"/>
    <property type="molecule type" value="Genomic_DNA"/>
</dbReference>
<evidence type="ECO:0000256" key="3">
    <source>
        <dbReference type="ARBA" id="ARBA00022801"/>
    </source>
</evidence>
<name>A0A5A9XJ01_9BACT</name>
<sequence length="175" mass="19969">MKTFFIVLALLLSVGADAHAGRIIDGMVRAVYDGDTVLLATREDSRLKVRLYGIDAPETTKPDSPGQPFGEISRRTLMYKIMGRQVSVEVMDIDQYHRTVAVIRYADRDINRDMVAEGMAWAYRQYLQGPYASEYIGVEELARARHKGLWRDANPQPPWEFRHAQEGGGKRRGRR</sequence>
<feature type="compositionally biased region" description="Basic and acidic residues" evidence="4">
    <location>
        <begin position="160"/>
        <end position="169"/>
    </location>
</feature>
<dbReference type="GO" id="GO:0004519">
    <property type="term" value="F:endonuclease activity"/>
    <property type="evidence" value="ECO:0007669"/>
    <property type="project" value="UniProtKB-KW"/>
</dbReference>
<keyword evidence="3" id="KW-0378">Hydrolase</keyword>
<dbReference type="InterPro" id="IPR016071">
    <property type="entry name" value="Staphylococal_nuclease_OB-fold"/>
</dbReference>
<dbReference type="PANTHER" id="PTHR12302:SF3">
    <property type="entry name" value="SERINE_THREONINE-PROTEIN KINASE 31"/>
    <property type="match status" value="1"/>
</dbReference>
<dbReference type="GO" id="GO:0003676">
    <property type="term" value="F:nucleic acid binding"/>
    <property type="evidence" value="ECO:0007669"/>
    <property type="project" value="InterPro"/>
</dbReference>
<proteinExistence type="predicted"/>
<dbReference type="InterPro" id="IPR002071">
    <property type="entry name" value="Thermonucl_AS"/>
</dbReference>
<comment type="caution">
    <text evidence="7">The sequence shown here is derived from an EMBL/GenBank/DDBJ whole genome shotgun (WGS) entry which is preliminary data.</text>
</comment>
<dbReference type="Proteomes" id="UP000324298">
    <property type="component" value="Unassembled WGS sequence"/>
</dbReference>
<protein>
    <submittedName>
        <fullName evidence="7">Nuclease</fullName>
    </submittedName>
</protein>
<accession>A0A5A9XJ01</accession>
<dbReference type="Gene3D" id="2.40.50.90">
    <property type="match status" value="1"/>
</dbReference>
<feature type="signal peptide" evidence="5">
    <location>
        <begin position="1"/>
        <end position="20"/>
    </location>
</feature>
<keyword evidence="8" id="KW-1185">Reference proteome</keyword>
<evidence type="ECO:0000313" key="8">
    <source>
        <dbReference type="Proteomes" id="UP000324298"/>
    </source>
</evidence>
<dbReference type="PROSITE" id="PS01123">
    <property type="entry name" value="TNASE_1"/>
    <property type="match status" value="1"/>
</dbReference>
<keyword evidence="5" id="KW-0732">Signal</keyword>
<feature type="domain" description="TNase-like" evidence="6">
    <location>
        <begin position="22"/>
        <end position="152"/>
    </location>
</feature>
<feature type="region of interest" description="Disordered" evidence="4">
    <location>
        <begin position="155"/>
        <end position="175"/>
    </location>
</feature>
<dbReference type="OrthoDB" id="9805504at2"/>